<evidence type="ECO:0000313" key="1">
    <source>
        <dbReference type="EMBL" id="PIT92751.1"/>
    </source>
</evidence>
<name>A0A2M6WIX4_9BACT</name>
<organism evidence="1 2">
    <name type="scientific">Candidatus Harrisonbacteria bacterium CG10_big_fil_rev_8_21_14_0_10_42_17</name>
    <dbReference type="NCBI Taxonomy" id="1974584"/>
    <lineage>
        <taxon>Bacteria</taxon>
        <taxon>Candidatus Harrisoniibacteriota</taxon>
    </lineage>
</organism>
<reference evidence="2" key="1">
    <citation type="submission" date="2017-09" db="EMBL/GenBank/DDBJ databases">
        <title>Depth-based differentiation of microbial function through sediment-hosted aquifers and enrichment of novel symbionts in the deep terrestrial subsurface.</title>
        <authorList>
            <person name="Probst A.J."/>
            <person name="Ladd B."/>
            <person name="Jarett J.K."/>
            <person name="Geller-Mcgrath D.E."/>
            <person name="Sieber C.M.K."/>
            <person name="Emerson J.B."/>
            <person name="Anantharaman K."/>
            <person name="Thomas B.C."/>
            <person name="Malmstrom R."/>
            <person name="Stieglmeier M."/>
            <person name="Klingl A."/>
            <person name="Woyke T."/>
            <person name="Ryan C.M."/>
            <person name="Banfield J.F."/>
        </authorList>
    </citation>
    <scope>NUCLEOTIDE SEQUENCE [LARGE SCALE GENOMIC DNA]</scope>
</reference>
<dbReference type="AlphaFoldDB" id="A0A2M6WIX4"/>
<protein>
    <submittedName>
        <fullName evidence="1">Uncharacterized protein</fullName>
    </submittedName>
</protein>
<dbReference type="Proteomes" id="UP000228635">
    <property type="component" value="Unassembled WGS sequence"/>
</dbReference>
<accession>A0A2M6WIX4</accession>
<gene>
    <name evidence="1" type="ORF">COU08_00675</name>
</gene>
<dbReference type="EMBL" id="PFBA01000010">
    <property type="protein sequence ID" value="PIT92751.1"/>
    <property type="molecule type" value="Genomic_DNA"/>
</dbReference>
<comment type="caution">
    <text evidence="1">The sequence shown here is derived from an EMBL/GenBank/DDBJ whole genome shotgun (WGS) entry which is preliminary data.</text>
</comment>
<evidence type="ECO:0000313" key="2">
    <source>
        <dbReference type="Proteomes" id="UP000228635"/>
    </source>
</evidence>
<sequence>MLKLTKTAIKISNRKVEYDYIIAKILFVGQSNTKPQGISNFVLANREALLCAPSGEDLSGENQWAALRAAHQFIGQKLESLILEYLYDCARTHFIKNL</sequence>
<proteinExistence type="predicted"/>